<reference evidence="1" key="1">
    <citation type="submission" date="2022-11" db="EMBL/GenBank/DDBJ databases">
        <authorList>
            <person name="Petersen C."/>
        </authorList>
    </citation>
    <scope>NUCLEOTIDE SEQUENCE</scope>
    <source>
        <strain evidence="1">IBT 19713</strain>
    </source>
</reference>
<dbReference type="AlphaFoldDB" id="A0A9W9TN53"/>
<dbReference type="EMBL" id="JAPQKS010000004">
    <property type="protein sequence ID" value="KAJ5232656.1"/>
    <property type="molecule type" value="Genomic_DNA"/>
</dbReference>
<protein>
    <submittedName>
        <fullName evidence="1">Uncharacterized protein</fullName>
    </submittedName>
</protein>
<reference evidence="1" key="2">
    <citation type="journal article" date="2023" name="IMA Fungus">
        <title>Comparative genomic study of the Penicillium genus elucidates a diverse pangenome and 15 lateral gene transfer events.</title>
        <authorList>
            <person name="Petersen C."/>
            <person name="Sorensen T."/>
            <person name="Nielsen M.R."/>
            <person name="Sondergaard T.E."/>
            <person name="Sorensen J.L."/>
            <person name="Fitzpatrick D.A."/>
            <person name="Frisvad J.C."/>
            <person name="Nielsen K.L."/>
        </authorList>
    </citation>
    <scope>NUCLEOTIDE SEQUENCE</scope>
    <source>
        <strain evidence="1">IBT 19713</strain>
    </source>
</reference>
<name>A0A9W9TN53_9EURO</name>
<accession>A0A9W9TN53</accession>
<evidence type="ECO:0000313" key="1">
    <source>
        <dbReference type="EMBL" id="KAJ5232656.1"/>
    </source>
</evidence>
<evidence type="ECO:0000313" key="2">
    <source>
        <dbReference type="Proteomes" id="UP001150941"/>
    </source>
</evidence>
<comment type="caution">
    <text evidence="1">The sequence shown here is derived from an EMBL/GenBank/DDBJ whole genome shotgun (WGS) entry which is preliminary data.</text>
</comment>
<proteinExistence type="predicted"/>
<organism evidence="1 2">
    <name type="scientific">Penicillium chermesinum</name>
    <dbReference type="NCBI Taxonomy" id="63820"/>
    <lineage>
        <taxon>Eukaryota</taxon>
        <taxon>Fungi</taxon>
        <taxon>Dikarya</taxon>
        <taxon>Ascomycota</taxon>
        <taxon>Pezizomycotina</taxon>
        <taxon>Eurotiomycetes</taxon>
        <taxon>Eurotiomycetidae</taxon>
        <taxon>Eurotiales</taxon>
        <taxon>Aspergillaceae</taxon>
        <taxon>Penicillium</taxon>
    </lineage>
</organism>
<dbReference type="Proteomes" id="UP001150941">
    <property type="component" value="Unassembled WGS sequence"/>
</dbReference>
<gene>
    <name evidence="1" type="ORF">N7468_005612</name>
</gene>
<keyword evidence="2" id="KW-1185">Reference proteome</keyword>
<sequence length="21" mass="2331">MAVSSATYKDRQFLAVIGDEE</sequence>